<name>A0A814EUF6_ADIRI</name>
<keyword evidence="2" id="KW-1185">Reference proteome</keyword>
<proteinExistence type="predicted"/>
<dbReference type="Proteomes" id="UP000663828">
    <property type="component" value="Unassembled WGS sequence"/>
</dbReference>
<protein>
    <submittedName>
        <fullName evidence="1">Uncharacterized protein</fullName>
    </submittedName>
</protein>
<gene>
    <name evidence="1" type="ORF">XAT740_LOCUS11819</name>
</gene>
<organism evidence="1 2">
    <name type="scientific">Adineta ricciae</name>
    <name type="common">Rotifer</name>
    <dbReference type="NCBI Taxonomy" id="249248"/>
    <lineage>
        <taxon>Eukaryota</taxon>
        <taxon>Metazoa</taxon>
        <taxon>Spiralia</taxon>
        <taxon>Gnathifera</taxon>
        <taxon>Rotifera</taxon>
        <taxon>Eurotatoria</taxon>
        <taxon>Bdelloidea</taxon>
        <taxon>Adinetida</taxon>
        <taxon>Adinetidae</taxon>
        <taxon>Adineta</taxon>
    </lineage>
</organism>
<comment type="caution">
    <text evidence="1">The sequence shown here is derived from an EMBL/GenBank/DDBJ whole genome shotgun (WGS) entry which is preliminary data.</text>
</comment>
<dbReference type="AlphaFoldDB" id="A0A814EUF6"/>
<accession>A0A814EUF6</accession>
<evidence type="ECO:0000313" key="2">
    <source>
        <dbReference type="Proteomes" id="UP000663828"/>
    </source>
</evidence>
<dbReference type="EMBL" id="CAJNOR010000656">
    <property type="protein sequence ID" value="CAF0973939.1"/>
    <property type="molecule type" value="Genomic_DNA"/>
</dbReference>
<reference evidence="1" key="1">
    <citation type="submission" date="2021-02" db="EMBL/GenBank/DDBJ databases">
        <authorList>
            <person name="Nowell W R."/>
        </authorList>
    </citation>
    <scope>NUCLEOTIDE SEQUENCE</scope>
</reference>
<sequence length="140" mass="16182">MGCCTSARGLDKEEIHSPIVLEVTGKSCRYHGTTERGRFQTLGNSHLILTEDGLYSQVSGTSCCGDQGYLYIPLGSILSVREQDWFNGLYRLDRPHMIVTYRVPRKGEFQVGWQMDHPSYEQWHRAIERLLEQKFMIKLQ</sequence>
<evidence type="ECO:0000313" key="1">
    <source>
        <dbReference type="EMBL" id="CAF0973939.1"/>
    </source>
</evidence>